<keyword evidence="1" id="KW-0472">Membrane</keyword>
<proteinExistence type="predicted"/>
<evidence type="ECO:0000313" key="2">
    <source>
        <dbReference type="EMBL" id="MBB6508114.1"/>
    </source>
</evidence>
<dbReference type="Proteomes" id="UP000585437">
    <property type="component" value="Unassembled WGS sequence"/>
</dbReference>
<sequence>MARKPLNVGFTGDIDPETGVVEKAKSTAAKVKDEAGMVAAHAVDHPAATASVAASIGVAAFLLGYLLGVSSRPHDRQRWL</sequence>
<dbReference type="EMBL" id="JACHBU010000002">
    <property type="protein sequence ID" value="MBB6508114.1"/>
    <property type="molecule type" value="Genomic_DNA"/>
</dbReference>
<dbReference type="RefSeq" id="WP_062454177.1">
    <property type="nucleotide sequence ID" value="NZ_JACHBU010000002.1"/>
</dbReference>
<dbReference type="AlphaFoldDB" id="A0A7X0MR16"/>
<protein>
    <submittedName>
        <fullName evidence="2">Uncharacterized protein</fullName>
    </submittedName>
</protein>
<gene>
    <name evidence="2" type="ORF">F4695_001446</name>
</gene>
<feature type="transmembrane region" description="Helical" evidence="1">
    <location>
        <begin position="47"/>
        <end position="68"/>
    </location>
</feature>
<name>A0A7X0MR16_9HYPH</name>
<accession>A0A7X0MR16</accession>
<evidence type="ECO:0000313" key="3">
    <source>
        <dbReference type="Proteomes" id="UP000585437"/>
    </source>
</evidence>
<comment type="caution">
    <text evidence="2">The sequence shown here is derived from an EMBL/GenBank/DDBJ whole genome shotgun (WGS) entry which is preliminary data.</text>
</comment>
<reference evidence="2 3" key="1">
    <citation type="submission" date="2020-08" db="EMBL/GenBank/DDBJ databases">
        <title>The Agave Microbiome: Exploring the role of microbial communities in plant adaptations to desert environments.</title>
        <authorList>
            <person name="Partida-Martinez L.P."/>
        </authorList>
    </citation>
    <scope>NUCLEOTIDE SEQUENCE [LARGE SCALE GENOMIC DNA]</scope>
    <source>
        <strain evidence="2 3">AS3.12</strain>
    </source>
</reference>
<keyword evidence="1" id="KW-0812">Transmembrane</keyword>
<organism evidence="2 3">
    <name type="scientific">Rhizobium soli</name>
    <dbReference type="NCBI Taxonomy" id="424798"/>
    <lineage>
        <taxon>Bacteria</taxon>
        <taxon>Pseudomonadati</taxon>
        <taxon>Pseudomonadota</taxon>
        <taxon>Alphaproteobacteria</taxon>
        <taxon>Hyphomicrobiales</taxon>
        <taxon>Rhizobiaceae</taxon>
        <taxon>Rhizobium/Agrobacterium group</taxon>
        <taxon>Rhizobium</taxon>
    </lineage>
</organism>
<keyword evidence="3" id="KW-1185">Reference proteome</keyword>
<keyword evidence="1" id="KW-1133">Transmembrane helix</keyword>
<evidence type="ECO:0000256" key="1">
    <source>
        <dbReference type="SAM" id="Phobius"/>
    </source>
</evidence>